<dbReference type="Proteomes" id="UP000190065">
    <property type="component" value="Unassembled WGS sequence"/>
</dbReference>
<organism evidence="1 2">
    <name type="scientific">Segatella oulorum</name>
    <dbReference type="NCBI Taxonomy" id="28136"/>
    <lineage>
        <taxon>Bacteria</taxon>
        <taxon>Pseudomonadati</taxon>
        <taxon>Bacteroidota</taxon>
        <taxon>Bacteroidia</taxon>
        <taxon>Bacteroidales</taxon>
        <taxon>Prevotellaceae</taxon>
        <taxon>Segatella</taxon>
    </lineage>
</organism>
<gene>
    <name evidence="1" type="ORF">SAMN02745202_01832</name>
</gene>
<proteinExistence type="predicted"/>
<dbReference type="InterPro" id="IPR032627">
    <property type="entry name" value="DUF4876"/>
</dbReference>
<protein>
    <recommendedName>
        <fullName evidence="3">DUF4876 domain-containing protein</fullName>
    </recommendedName>
</protein>
<evidence type="ECO:0000313" key="2">
    <source>
        <dbReference type="Proteomes" id="UP000190065"/>
    </source>
</evidence>
<reference evidence="1 2" key="1">
    <citation type="submission" date="2017-02" db="EMBL/GenBank/DDBJ databases">
        <authorList>
            <person name="Peterson S.W."/>
        </authorList>
    </citation>
    <scope>NUCLEOTIDE SEQUENCE [LARGE SCALE GENOMIC DNA]</scope>
    <source>
        <strain evidence="1 2">ATCC 43324</strain>
    </source>
</reference>
<dbReference type="STRING" id="28136.SAMN02745202_01832"/>
<dbReference type="PROSITE" id="PS51257">
    <property type="entry name" value="PROKAR_LIPOPROTEIN"/>
    <property type="match status" value="1"/>
</dbReference>
<evidence type="ECO:0000313" key="1">
    <source>
        <dbReference type="EMBL" id="SKA03337.1"/>
    </source>
</evidence>
<name>A0A1T4QI75_9BACT</name>
<sequence>MKTISNIRYAVLLLLVSLTSCVRNELPEKRSTSKTRVDHLLIKEVFYAGHYWVRDLRKWGFPNSPDMYNDDQYIEIYNPTDETKYLDGLALCTNAIDPTTIIQFAPKDDFVNRYYGVGAISYFPGNGTQHPVPPHKSVIIAKYAIDHEKQFIAWLRANAEENGEELDLKEYKGLEAFLDLTKADYEWTMPTGNKNDKNNPDVPDMQPIYMTKTAGGKLAWQFELTFLSEHTGVALVRLPWTPDDFKKNTDDTKERNKYRHYINITSSQFADFYAIEIPFDHVIDCMTICPRTRFQMRPSKLDKGYNAVTDVGFSSLKPSDLPIYSGLALTRKWDGRKFVDDDNSKSDFEVKVAALSRRDKKGNPIK</sequence>
<dbReference type="Pfam" id="PF16215">
    <property type="entry name" value="DUF4876"/>
    <property type="match status" value="1"/>
</dbReference>
<accession>A0A1T4QI75</accession>
<dbReference type="EMBL" id="FUXK01000022">
    <property type="protein sequence ID" value="SKA03337.1"/>
    <property type="molecule type" value="Genomic_DNA"/>
</dbReference>
<evidence type="ECO:0008006" key="3">
    <source>
        <dbReference type="Google" id="ProtNLM"/>
    </source>
</evidence>
<dbReference type="RefSeq" id="WP_025070573.1">
    <property type="nucleotide sequence ID" value="NZ_FUXK01000022.1"/>
</dbReference>
<dbReference type="AlphaFoldDB" id="A0A1T4QI75"/>